<dbReference type="CDD" id="cd01544">
    <property type="entry name" value="PBP1_GalR"/>
    <property type="match status" value="1"/>
</dbReference>
<dbReference type="InterPro" id="IPR000843">
    <property type="entry name" value="HTH_LacI"/>
</dbReference>
<dbReference type="PANTHER" id="PTHR30146">
    <property type="entry name" value="LACI-RELATED TRANSCRIPTIONAL REPRESSOR"/>
    <property type="match status" value="1"/>
</dbReference>
<protein>
    <submittedName>
        <fullName evidence="5">Galactose operon repressor</fullName>
    </submittedName>
</protein>
<dbReference type="InterPro" id="IPR010982">
    <property type="entry name" value="Lambda_DNA-bd_dom_sf"/>
</dbReference>
<sequence>MATLKDIATRANVSLATVSRVLNYDATMAVSKETRQRIFEAAEALNYSKRKRNHQTSVVKQITVVEWYSQMQEMEDLYYMSIRISIEHAAMTAGFRVQTVFAGSLDQIHDDTSVIIALGKYSQAEILKLTGITDRIVFVDFDAMGLGYDSVVTDFQYAISDAVHHLTDAGVRHIGMICGTEMTTDRQRVIEDPRKAPFQMAMGQDYNEAFVTQGDYSRQSGYQQMKALIGDLQAQLPDGFIITNDAMAVGALKALNEANISVPDCVQLVTFDDTSIASYAIPGLTAVHVATNHMGEAAVQLAQEIAKGDHPIAKKIVLGTRLVQRESTKF</sequence>
<dbReference type="GO" id="GO:0003700">
    <property type="term" value="F:DNA-binding transcription factor activity"/>
    <property type="evidence" value="ECO:0007669"/>
    <property type="project" value="TreeGrafter"/>
</dbReference>
<comment type="caution">
    <text evidence="5">The sequence shown here is derived from an EMBL/GenBank/DDBJ whole genome shotgun (WGS) entry which is preliminary data.</text>
</comment>
<keyword evidence="1" id="KW-0805">Transcription regulation</keyword>
<dbReference type="EMBL" id="AZFF01000003">
    <property type="protein sequence ID" value="KRL56581.1"/>
    <property type="molecule type" value="Genomic_DNA"/>
</dbReference>
<dbReference type="STRING" id="1114972.FD35_GL001675"/>
<evidence type="ECO:0000313" key="6">
    <source>
        <dbReference type="Proteomes" id="UP000051999"/>
    </source>
</evidence>
<evidence type="ECO:0000256" key="2">
    <source>
        <dbReference type="ARBA" id="ARBA00023125"/>
    </source>
</evidence>
<accession>A0A0R1RRS2</accession>
<name>A0A0R1RRS2_9LACO</name>
<dbReference type="Pfam" id="PF00356">
    <property type="entry name" value="LacI"/>
    <property type="match status" value="1"/>
</dbReference>
<organism evidence="5 6">
    <name type="scientific">Furfurilactobacillus rossiae DSM 15814</name>
    <dbReference type="NCBI Taxonomy" id="1114972"/>
    <lineage>
        <taxon>Bacteria</taxon>
        <taxon>Bacillati</taxon>
        <taxon>Bacillota</taxon>
        <taxon>Bacilli</taxon>
        <taxon>Lactobacillales</taxon>
        <taxon>Lactobacillaceae</taxon>
        <taxon>Furfurilactobacillus</taxon>
    </lineage>
</organism>
<gene>
    <name evidence="5" type="ORF">FD35_GL001675</name>
</gene>
<dbReference type="SMART" id="SM00354">
    <property type="entry name" value="HTH_LACI"/>
    <property type="match status" value="1"/>
</dbReference>
<dbReference type="PANTHER" id="PTHR30146:SF149">
    <property type="entry name" value="HTH-TYPE TRANSCRIPTIONAL REGULATOR EBGR"/>
    <property type="match status" value="1"/>
</dbReference>
<dbReference type="SUPFAM" id="SSF47413">
    <property type="entry name" value="lambda repressor-like DNA-binding domains"/>
    <property type="match status" value="1"/>
</dbReference>
<dbReference type="AlphaFoldDB" id="A0A0R1RRS2"/>
<evidence type="ECO:0000259" key="4">
    <source>
        <dbReference type="PROSITE" id="PS50932"/>
    </source>
</evidence>
<dbReference type="CDD" id="cd01392">
    <property type="entry name" value="HTH_LacI"/>
    <property type="match status" value="1"/>
</dbReference>
<dbReference type="Pfam" id="PF13377">
    <property type="entry name" value="Peripla_BP_3"/>
    <property type="match status" value="1"/>
</dbReference>
<dbReference type="InterPro" id="IPR046335">
    <property type="entry name" value="LacI/GalR-like_sensor"/>
</dbReference>
<keyword evidence="3" id="KW-0804">Transcription</keyword>
<evidence type="ECO:0000313" key="5">
    <source>
        <dbReference type="EMBL" id="KRL56581.1"/>
    </source>
</evidence>
<dbReference type="PATRIC" id="fig|1114972.6.peg.1702"/>
<dbReference type="RefSeq" id="WP_017262215.1">
    <property type="nucleotide sequence ID" value="NZ_AUAW01000005.1"/>
</dbReference>
<reference evidence="5 6" key="1">
    <citation type="journal article" date="2015" name="Genome Announc.">
        <title>Expanding the biotechnology potential of lactobacilli through comparative genomics of 213 strains and associated genera.</title>
        <authorList>
            <person name="Sun Z."/>
            <person name="Harris H.M."/>
            <person name="McCann A."/>
            <person name="Guo C."/>
            <person name="Argimon S."/>
            <person name="Zhang W."/>
            <person name="Yang X."/>
            <person name="Jeffery I.B."/>
            <person name="Cooney J.C."/>
            <person name="Kagawa T.F."/>
            <person name="Liu W."/>
            <person name="Song Y."/>
            <person name="Salvetti E."/>
            <person name="Wrobel A."/>
            <person name="Rasinkangas P."/>
            <person name="Parkhill J."/>
            <person name="Rea M.C."/>
            <person name="O'Sullivan O."/>
            <person name="Ritari J."/>
            <person name="Douillard F.P."/>
            <person name="Paul Ross R."/>
            <person name="Yang R."/>
            <person name="Briner A.E."/>
            <person name="Felis G.E."/>
            <person name="de Vos W.M."/>
            <person name="Barrangou R."/>
            <person name="Klaenhammer T.R."/>
            <person name="Caufield P.W."/>
            <person name="Cui Y."/>
            <person name="Zhang H."/>
            <person name="O'Toole P.W."/>
        </authorList>
    </citation>
    <scope>NUCLEOTIDE SEQUENCE [LARGE SCALE GENOMIC DNA]</scope>
    <source>
        <strain evidence="5 6">DSM 15814</strain>
    </source>
</reference>
<proteinExistence type="predicted"/>
<keyword evidence="6" id="KW-1185">Reference proteome</keyword>
<evidence type="ECO:0000256" key="1">
    <source>
        <dbReference type="ARBA" id="ARBA00023015"/>
    </source>
</evidence>
<keyword evidence="2" id="KW-0238">DNA-binding</keyword>
<dbReference type="SUPFAM" id="SSF53822">
    <property type="entry name" value="Periplasmic binding protein-like I"/>
    <property type="match status" value="1"/>
</dbReference>
<dbReference type="PROSITE" id="PS50932">
    <property type="entry name" value="HTH_LACI_2"/>
    <property type="match status" value="1"/>
</dbReference>
<dbReference type="Proteomes" id="UP000051999">
    <property type="component" value="Unassembled WGS sequence"/>
</dbReference>
<dbReference type="Gene3D" id="3.40.50.2300">
    <property type="match status" value="2"/>
</dbReference>
<dbReference type="InterPro" id="IPR028082">
    <property type="entry name" value="Peripla_BP_I"/>
</dbReference>
<dbReference type="PRINTS" id="PR00036">
    <property type="entry name" value="HTHLACI"/>
</dbReference>
<dbReference type="PROSITE" id="PS00356">
    <property type="entry name" value="HTH_LACI_1"/>
    <property type="match status" value="1"/>
</dbReference>
<dbReference type="GO" id="GO:0000976">
    <property type="term" value="F:transcription cis-regulatory region binding"/>
    <property type="evidence" value="ECO:0007669"/>
    <property type="project" value="TreeGrafter"/>
</dbReference>
<dbReference type="eggNOG" id="COG1609">
    <property type="taxonomic scope" value="Bacteria"/>
</dbReference>
<feature type="domain" description="HTH lacI-type" evidence="4">
    <location>
        <begin position="2"/>
        <end position="56"/>
    </location>
</feature>
<dbReference type="Gene3D" id="1.10.260.40">
    <property type="entry name" value="lambda repressor-like DNA-binding domains"/>
    <property type="match status" value="1"/>
</dbReference>
<evidence type="ECO:0000256" key="3">
    <source>
        <dbReference type="ARBA" id="ARBA00023163"/>
    </source>
</evidence>